<accession>A0A7R6PTX0</accession>
<dbReference type="RefSeq" id="WP_201328945.1">
    <property type="nucleotide sequence ID" value="NZ_AP017470.1"/>
</dbReference>
<dbReference type="InterPro" id="IPR003658">
    <property type="entry name" value="Anti-sigma_ant"/>
</dbReference>
<dbReference type="InterPro" id="IPR036513">
    <property type="entry name" value="STAS_dom_sf"/>
</dbReference>
<evidence type="ECO:0000259" key="3">
    <source>
        <dbReference type="PROSITE" id="PS50801"/>
    </source>
</evidence>
<organism evidence="4 5">
    <name type="scientific">Thermotomaculum hydrothermale</name>
    <dbReference type="NCBI Taxonomy" id="981385"/>
    <lineage>
        <taxon>Bacteria</taxon>
        <taxon>Pseudomonadati</taxon>
        <taxon>Acidobacteriota</taxon>
        <taxon>Holophagae</taxon>
        <taxon>Thermotomaculales</taxon>
        <taxon>Thermotomaculaceae</taxon>
        <taxon>Thermotomaculum</taxon>
    </lineage>
</organism>
<proteinExistence type="inferred from homology"/>
<keyword evidence="5" id="KW-1185">Reference proteome</keyword>
<dbReference type="SUPFAM" id="SSF52091">
    <property type="entry name" value="SpoIIaa-like"/>
    <property type="match status" value="1"/>
</dbReference>
<comment type="similarity">
    <text evidence="1 2">Belongs to the anti-sigma-factor antagonist family.</text>
</comment>
<dbReference type="PROSITE" id="PS50801">
    <property type="entry name" value="STAS"/>
    <property type="match status" value="1"/>
</dbReference>
<sequence>MLEIKERKVNDIIILDLKGKITIGEGDKQLREKITSLLEKGEKKIILNMARVSYLDSSGTGEVVSLLMKVKKAGGELKLLSLSQKIKDIFQIAQLLSIFDYYTDEEEALKAFE</sequence>
<evidence type="ECO:0000313" key="5">
    <source>
        <dbReference type="Proteomes" id="UP000595564"/>
    </source>
</evidence>
<protein>
    <recommendedName>
        <fullName evidence="2">Anti-sigma factor antagonist</fullName>
    </recommendedName>
</protein>
<feature type="domain" description="STAS" evidence="3">
    <location>
        <begin position="2"/>
        <end position="112"/>
    </location>
</feature>
<dbReference type="Gene3D" id="3.30.750.24">
    <property type="entry name" value="STAS domain"/>
    <property type="match status" value="1"/>
</dbReference>
<dbReference type="PANTHER" id="PTHR33495:SF2">
    <property type="entry name" value="ANTI-SIGMA FACTOR ANTAGONIST TM_1081-RELATED"/>
    <property type="match status" value="1"/>
</dbReference>
<name>A0A7R6PTX0_9BACT</name>
<evidence type="ECO:0000313" key="4">
    <source>
        <dbReference type="EMBL" id="BBB32592.1"/>
    </source>
</evidence>
<dbReference type="KEGG" id="thyd:TTHT_1054"/>
<evidence type="ECO:0000256" key="1">
    <source>
        <dbReference type="ARBA" id="ARBA00009013"/>
    </source>
</evidence>
<dbReference type="PANTHER" id="PTHR33495">
    <property type="entry name" value="ANTI-SIGMA FACTOR ANTAGONIST TM_1081-RELATED-RELATED"/>
    <property type="match status" value="1"/>
</dbReference>
<dbReference type="CDD" id="cd07043">
    <property type="entry name" value="STAS_anti-anti-sigma_factors"/>
    <property type="match status" value="1"/>
</dbReference>
<dbReference type="Pfam" id="PF01740">
    <property type="entry name" value="STAS"/>
    <property type="match status" value="1"/>
</dbReference>
<dbReference type="GO" id="GO:0043856">
    <property type="term" value="F:anti-sigma factor antagonist activity"/>
    <property type="evidence" value="ECO:0007669"/>
    <property type="project" value="InterPro"/>
</dbReference>
<dbReference type="NCBIfam" id="TIGR00377">
    <property type="entry name" value="ant_ant_sig"/>
    <property type="match status" value="1"/>
</dbReference>
<gene>
    <name evidence="4" type="ORF">TTHT_1054</name>
</gene>
<dbReference type="EMBL" id="AP017470">
    <property type="protein sequence ID" value="BBB32592.1"/>
    <property type="molecule type" value="Genomic_DNA"/>
</dbReference>
<dbReference type="AlphaFoldDB" id="A0A7R6PTX0"/>
<dbReference type="InterPro" id="IPR002645">
    <property type="entry name" value="STAS_dom"/>
</dbReference>
<evidence type="ECO:0000256" key="2">
    <source>
        <dbReference type="RuleBase" id="RU003749"/>
    </source>
</evidence>
<dbReference type="Proteomes" id="UP000595564">
    <property type="component" value="Chromosome"/>
</dbReference>
<reference evidence="4 5" key="1">
    <citation type="journal article" date="2012" name="Extremophiles">
        <title>Thermotomaculum hydrothermale gen. nov., sp. nov., a novel heterotrophic thermophile within the phylum Acidobacteria from a deep-sea hydrothermal vent chimney in the Southern Okinawa Trough.</title>
        <authorList>
            <person name="Izumi H."/>
            <person name="Nunoura T."/>
            <person name="Miyazaki M."/>
            <person name="Mino S."/>
            <person name="Toki T."/>
            <person name="Takai K."/>
            <person name="Sako Y."/>
            <person name="Sawabe T."/>
            <person name="Nakagawa S."/>
        </authorList>
    </citation>
    <scope>NUCLEOTIDE SEQUENCE [LARGE SCALE GENOMIC DNA]</scope>
    <source>
        <strain evidence="4 5">AC55</strain>
    </source>
</reference>